<dbReference type="InParanoid" id="G0R0Z6"/>
<gene>
    <name evidence="4" type="ORF">IMG5_167700</name>
</gene>
<dbReference type="EMBL" id="GL984206">
    <property type="protein sequence ID" value="EGR28861.1"/>
    <property type="molecule type" value="Genomic_DNA"/>
</dbReference>
<keyword evidence="3" id="KW-0812">Transmembrane</keyword>
<feature type="coiled-coil region" evidence="1">
    <location>
        <begin position="234"/>
        <end position="261"/>
    </location>
</feature>
<dbReference type="STRING" id="857967.G0R0Z6"/>
<sequence length="692" mass="79344">MHLDKNLESIVNREAILPKSNAQFLDDQSQDPSQSQDHKIKNDLLPQKQINKIVDHPVMLGEQENQQLKNGFSEKSNSNLIEVKQGNRKKVIILSSVGILIAIGLIFGGLAIGGVFSSQSIVEKMNYNKQVKLPESYVKFEQQINIGQEKNILQLIQVPLSQKIYEYKLENEQITTTGDGKVTSKKSVITHTFNYLCYQISNIEFDMYLYFTSTVISENDQVQSTLTGYPAILEKEKANNIRNIEDNVQKSQQTQDDTSKQVNEYAPLTAQEIKLLQEKGISEEQFNFSKYPIVRFTLSKEGEIKKIYEPINLRNDLQQIYLNIIEQLSPLLRKDLYNIFETDKETGKKRILKNASESYKYRNLNNVEVTPQHEAEISDDGKGVLKSTEPEVSENGNQQGEYSQECTIENGSLLRSSVSSKFTIKGNQEDSTSMFKQIDNISAVIIQYIDWEHKVDETFVQNLIQIQQKMSYFIMTKQQVLDKRAKSYLKPKENPNSVISDDSKGRVLVGIDENRNLVFEEQPKNNDNFQEPKPMGEVIQQSIFRKNFESIDFGADIKSECIESGFYSSEDVCTVGLYGYFNGSMTKIIERQTKINVSRLLKLNWYIQHVLVEKMGSVEKYVNSKLDGIVQKVNAILDQLELLLDINKNPVLKVINDAIQNDQFEIMDSINGFEQTINKTLQDFSKKKFLLF</sequence>
<accession>G0R0Z6</accession>
<keyword evidence="3" id="KW-0472">Membrane</keyword>
<evidence type="ECO:0000313" key="4">
    <source>
        <dbReference type="EMBL" id="EGR28861.1"/>
    </source>
</evidence>
<evidence type="ECO:0000256" key="3">
    <source>
        <dbReference type="SAM" id="Phobius"/>
    </source>
</evidence>
<proteinExistence type="predicted"/>
<keyword evidence="1" id="KW-0175">Coiled coil</keyword>
<dbReference type="GeneID" id="14904946"/>
<dbReference type="eggNOG" id="ENOG502SENG">
    <property type="taxonomic scope" value="Eukaryota"/>
</dbReference>
<protein>
    <recommendedName>
        <fullName evidence="6">Transmembrane protein</fullName>
    </recommendedName>
</protein>
<dbReference type="Proteomes" id="UP000008983">
    <property type="component" value="Unassembled WGS sequence"/>
</dbReference>
<organism evidence="4 5">
    <name type="scientific">Ichthyophthirius multifiliis</name>
    <name type="common">White spot disease agent</name>
    <name type="synonym">Ich</name>
    <dbReference type="NCBI Taxonomy" id="5932"/>
    <lineage>
        <taxon>Eukaryota</taxon>
        <taxon>Sar</taxon>
        <taxon>Alveolata</taxon>
        <taxon>Ciliophora</taxon>
        <taxon>Intramacronucleata</taxon>
        <taxon>Oligohymenophorea</taxon>
        <taxon>Hymenostomatida</taxon>
        <taxon>Ophryoglenina</taxon>
        <taxon>Ichthyophthirius</taxon>
    </lineage>
</organism>
<dbReference type="AlphaFoldDB" id="G0R0Z6"/>
<evidence type="ECO:0008006" key="6">
    <source>
        <dbReference type="Google" id="ProtNLM"/>
    </source>
</evidence>
<evidence type="ECO:0000256" key="2">
    <source>
        <dbReference type="SAM" id="MobiDB-lite"/>
    </source>
</evidence>
<evidence type="ECO:0000256" key="1">
    <source>
        <dbReference type="SAM" id="Coils"/>
    </source>
</evidence>
<name>G0R0Z6_ICHMU</name>
<keyword evidence="3" id="KW-1133">Transmembrane helix</keyword>
<reference evidence="4 5" key="1">
    <citation type="submission" date="2011-07" db="EMBL/GenBank/DDBJ databases">
        <authorList>
            <person name="Coyne R."/>
            <person name="Brami D."/>
            <person name="Johnson J."/>
            <person name="Hostetler J."/>
            <person name="Hannick L."/>
            <person name="Clark T."/>
            <person name="Cassidy-Hanley D."/>
            <person name="Inman J."/>
        </authorList>
    </citation>
    <scope>NUCLEOTIDE SEQUENCE [LARGE SCALE GENOMIC DNA]</scope>
    <source>
        <strain evidence="4 5">G5</strain>
    </source>
</reference>
<feature type="transmembrane region" description="Helical" evidence="3">
    <location>
        <begin position="91"/>
        <end position="116"/>
    </location>
</feature>
<keyword evidence="5" id="KW-1185">Reference proteome</keyword>
<evidence type="ECO:0000313" key="5">
    <source>
        <dbReference type="Proteomes" id="UP000008983"/>
    </source>
</evidence>
<feature type="region of interest" description="Disordered" evidence="2">
    <location>
        <begin position="373"/>
        <end position="402"/>
    </location>
</feature>
<dbReference type="RefSeq" id="XP_004030097.1">
    <property type="nucleotide sequence ID" value="XM_004030049.1"/>
</dbReference>
<feature type="compositionally biased region" description="Basic and acidic residues" evidence="2">
    <location>
        <begin position="373"/>
        <end position="383"/>
    </location>
</feature>